<dbReference type="RefSeq" id="WP_212814326.1">
    <property type="nucleotide sequence ID" value="NZ_AP024329.1"/>
</dbReference>
<dbReference type="Gene3D" id="3.40.630.30">
    <property type="match status" value="1"/>
</dbReference>
<proteinExistence type="predicted"/>
<feature type="domain" description="N-acetyltransferase" evidence="2">
    <location>
        <begin position="1"/>
        <end position="139"/>
    </location>
</feature>
<name>A0ABN6DJI0_ERWRD</name>
<evidence type="ECO:0000256" key="1">
    <source>
        <dbReference type="SAM" id="Phobius"/>
    </source>
</evidence>
<accession>A0ABN6DJI0</accession>
<protein>
    <submittedName>
        <fullName evidence="3">Blasticidin S-acetyltransferase</fullName>
    </submittedName>
</protein>
<dbReference type="Pfam" id="PF00583">
    <property type="entry name" value="Acetyltransf_1"/>
    <property type="match status" value="1"/>
</dbReference>
<evidence type="ECO:0000313" key="4">
    <source>
        <dbReference type="Proteomes" id="UP000677515"/>
    </source>
</evidence>
<keyword evidence="1" id="KW-0812">Transmembrane</keyword>
<evidence type="ECO:0000259" key="2">
    <source>
        <dbReference type="PROSITE" id="PS51186"/>
    </source>
</evidence>
<dbReference type="InterPro" id="IPR000182">
    <property type="entry name" value="GNAT_dom"/>
</dbReference>
<dbReference type="CDD" id="cd04301">
    <property type="entry name" value="NAT_SF"/>
    <property type="match status" value="1"/>
</dbReference>
<feature type="transmembrane region" description="Helical" evidence="1">
    <location>
        <begin position="47"/>
        <end position="68"/>
    </location>
</feature>
<gene>
    <name evidence="3" type="ORF">ERHA53_23180</name>
</gene>
<dbReference type="SUPFAM" id="SSF55729">
    <property type="entry name" value="Acyl-CoA N-acyltransferases (Nat)"/>
    <property type="match status" value="1"/>
</dbReference>
<organism evidence="3 4">
    <name type="scientific">Erwinia rhapontici</name>
    <name type="common">Pectobacterium rhapontici</name>
    <dbReference type="NCBI Taxonomy" id="55212"/>
    <lineage>
        <taxon>Bacteria</taxon>
        <taxon>Pseudomonadati</taxon>
        <taxon>Pseudomonadota</taxon>
        <taxon>Gammaproteobacteria</taxon>
        <taxon>Enterobacterales</taxon>
        <taxon>Erwiniaceae</taxon>
        <taxon>Erwinia</taxon>
    </lineage>
</organism>
<evidence type="ECO:0000313" key="3">
    <source>
        <dbReference type="EMBL" id="BCQ34975.1"/>
    </source>
</evidence>
<dbReference type="Proteomes" id="UP000677515">
    <property type="component" value="Chromosome"/>
</dbReference>
<keyword evidence="4" id="KW-1185">Reference proteome</keyword>
<keyword evidence="1" id="KW-1133">Transmembrane helix</keyword>
<sequence length="139" mass="15549">MEFTRVGDIPEADREALLEGLRGYNRQFIDKSGWGPVGVFCRDQQGIIIGGVMASLVGIWLSIDYLWVSENIRGAGVGAQLIQIAEEEAKSKGAQHVLVDTFSFQALPFYEKQGFVLQMTLPDFPDPGMQRHYLTKRLT</sequence>
<dbReference type="EMBL" id="AP024329">
    <property type="protein sequence ID" value="BCQ34975.1"/>
    <property type="molecule type" value="Genomic_DNA"/>
</dbReference>
<dbReference type="InterPro" id="IPR016181">
    <property type="entry name" value="Acyl_CoA_acyltransferase"/>
</dbReference>
<dbReference type="PROSITE" id="PS51186">
    <property type="entry name" value="GNAT"/>
    <property type="match status" value="1"/>
</dbReference>
<reference evidence="3 4" key="1">
    <citation type="submission" date="2021-01" db="EMBL/GenBank/DDBJ databases">
        <title>Complete genome sequence of Erwinia rhapontici MAFF 311153.</title>
        <authorList>
            <person name="Morohoshi T."/>
            <person name="Someya N."/>
        </authorList>
    </citation>
    <scope>NUCLEOTIDE SEQUENCE [LARGE SCALE GENOMIC DNA]</scope>
    <source>
        <strain evidence="3 4">MAFF 311153</strain>
    </source>
</reference>
<keyword evidence="1" id="KW-0472">Membrane</keyword>